<reference evidence="3" key="1">
    <citation type="submission" date="2022-11" db="UniProtKB">
        <authorList>
            <consortium name="WormBaseParasite"/>
        </authorList>
    </citation>
    <scope>IDENTIFICATION</scope>
</reference>
<feature type="region of interest" description="Disordered" evidence="1">
    <location>
        <begin position="1"/>
        <end position="61"/>
    </location>
</feature>
<feature type="compositionally biased region" description="Basic residues" evidence="1">
    <location>
        <begin position="15"/>
        <end position="24"/>
    </location>
</feature>
<dbReference type="Proteomes" id="UP000887566">
    <property type="component" value="Unplaced"/>
</dbReference>
<evidence type="ECO:0000313" key="2">
    <source>
        <dbReference type="Proteomes" id="UP000887566"/>
    </source>
</evidence>
<accession>A0A914WB88</accession>
<dbReference type="AlphaFoldDB" id="A0A914WB88"/>
<evidence type="ECO:0000313" key="3">
    <source>
        <dbReference type="WBParaSite" id="PSAMB.scaffold3522size17944.g21722.t1"/>
    </source>
</evidence>
<proteinExistence type="predicted"/>
<evidence type="ECO:0000256" key="1">
    <source>
        <dbReference type="SAM" id="MobiDB-lite"/>
    </source>
</evidence>
<feature type="compositionally biased region" description="Acidic residues" evidence="1">
    <location>
        <begin position="41"/>
        <end position="54"/>
    </location>
</feature>
<sequence length="176" mass="19430">MVKKAAAGSTASAKKVSKGKRRNEKKLDKLNKKRGLPAVEAVEEGEDVANEDAESASGEGADILLGPDAIAEESLVLEVLKKEAALEAASGERSFPRKKRSKISKAEQINEAEYLVRTDKSKFRVVDLSSNATSSHLRPATNFREQLLATRSNPRRITSQQLHDRQQKLKWLSARH</sequence>
<organism evidence="2 3">
    <name type="scientific">Plectus sambesii</name>
    <dbReference type="NCBI Taxonomy" id="2011161"/>
    <lineage>
        <taxon>Eukaryota</taxon>
        <taxon>Metazoa</taxon>
        <taxon>Ecdysozoa</taxon>
        <taxon>Nematoda</taxon>
        <taxon>Chromadorea</taxon>
        <taxon>Plectida</taxon>
        <taxon>Plectina</taxon>
        <taxon>Plectoidea</taxon>
        <taxon>Plectidae</taxon>
        <taxon>Plectus</taxon>
    </lineage>
</organism>
<name>A0A914WB88_9BILA</name>
<feature type="compositionally biased region" description="Low complexity" evidence="1">
    <location>
        <begin position="1"/>
        <end position="14"/>
    </location>
</feature>
<protein>
    <submittedName>
        <fullName evidence="3">Uncharacterized protein</fullName>
    </submittedName>
</protein>
<keyword evidence="2" id="KW-1185">Reference proteome</keyword>
<dbReference type="WBParaSite" id="PSAMB.scaffold3522size17944.g21722.t1">
    <property type="protein sequence ID" value="PSAMB.scaffold3522size17944.g21722.t1"/>
    <property type="gene ID" value="PSAMB.scaffold3522size17944.g21722"/>
</dbReference>